<name>A0AAN8RP91_9PEZI</name>
<dbReference type="EMBL" id="JAVHJM010000015">
    <property type="protein sequence ID" value="KAK6497253.1"/>
    <property type="molecule type" value="Genomic_DNA"/>
</dbReference>
<reference evidence="2 3" key="1">
    <citation type="submission" date="2019-10" db="EMBL/GenBank/DDBJ databases">
        <authorList>
            <person name="Palmer J.M."/>
        </authorList>
    </citation>
    <scope>NUCLEOTIDE SEQUENCE [LARGE SCALE GENOMIC DNA]</scope>
    <source>
        <strain evidence="2 3">TWF506</strain>
    </source>
</reference>
<sequence length="375" mass="41466">MGSVPELNLGPHENTAVNDHQVHSVDLDMIDQALQKPPAEDGDDVDMSDEELIRENQGLEDEGGPSKTAPQTEAKTKPKADGPGKVVYLPSSSVFKFCLSVSESEMAQINEELAKTLSSTAKGPTSLQVHVEEGYKFIVDYVSEQAVPLLAGNVKESTMQDMVEHITSAGQVAAWYPCFPLVKEIVVSEINTNRKLPLTVGEVLALLGSLGGDTLRHQIQEAIKRLMVLTLSELTNTVQFPRVYVPSLGDRDQNTSHSDNEDMEMDNLPTAQKEVDTATLGECVHTIPLNLQKYCPAELIKFCITHGLSCLPKPGRERKNNHRRKKIVVTPVGQGKLGRSWTREGKGKNRNWAIKNAGTKMFKDLKREYAKYHLK</sequence>
<feature type="region of interest" description="Disordered" evidence="1">
    <location>
        <begin position="1"/>
        <end position="83"/>
    </location>
</feature>
<dbReference type="AlphaFoldDB" id="A0AAN8RP91"/>
<evidence type="ECO:0000313" key="2">
    <source>
        <dbReference type="EMBL" id="KAK6497253.1"/>
    </source>
</evidence>
<comment type="caution">
    <text evidence="2">The sequence shown here is derived from an EMBL/GenBank/DDBJ whole genome shotgun (WGS) entry which is preliminary data.</text>
</comment>
<proteinExistence type="predicted"/>
<accession>A0AAN8RP91</accession>
<evidence type="ECO:0000313" key="3">
    <source>
        <dbReference type="Proteomes" id="UP001307849"/>
    </source>
</evidence>
<evidence type="ECO:0000256" key="1">
    <source>
        <dbReference type="SAM" id="MobiDB-lite"/>
    </source>
</evidence>
<organism evidence="2 3">
    <name type="scientific">Arthrobotrys conoides</name>
    <dbReference type="NCBI Taxonomy" id="74498"/>
    <lineage>
        <taxon>Eukaryota</taxon>
        <taxon>Fungi</taxon>
        <taxon>Dikarya</taxon>
        <taxon>Ascomycota</taxon>
        <taxon>Pezizomycotina</taxon>
        <taxon>Orbiliomycetes</taxon>
        <taxon>Orbiliales</taxon>
        <taxon>Orbiliaceae</taxon>
        <taxon>Arthrobotrys</taxon>
    </lineage>
</organism>
<gene>
    <name evidence="2" type="ORF">TWF506_004727</name>
</gene>
<feature type="compositionally biased region" description="Acidic residues" evidence="1">
    <location>
        <begin position="40"/>
        <end position="63"/>
    </location>
</feature>
<dbReference type="Proteomes" id="UP001307849">
    <property type="component" value="Unassembled WGS sequence"/>
</dbReference>
<protein>
    <submittedName>
        <fullName evidence="2">Uncharacterized protein</fullName>
    </submittedName>
</protein>
<keyword evidence="3" id="KW-1185">Reference proteome</keyword>